<dbReference type="AlphaFoldDB" id="V3ZSC2"/>
<dbReference type="KEGG" id="lgi:LOTGIDRAFT_154772"/>
<sequence length="202" mass="22346">MNKCLCSVLLVLVGIWLTTVGFTDAVQCTSDPVIINGALDSDITSREVGAVYDFTCGGTLEDMGTVTCNGTGDWTTSWTCEECYLLNSYFIELYSYIPGITNSAGCDVKCEELNCAYRRFTRSPSRGCYVSPSYVIFQIAGYTLQRCIDKCDEMEECLSLRETEGYCYLFSETVPSLVDLGNEIKPHDWGTIIGKRSTCPST</sequence>
<gene>
    <name evidence="2" type="ORF">LOTGIDRAFT_154772</name>
</gene>
<name>V3ZSC2_LOTGI</name>
<dbReference type="CTD" id="20236394"/>
<accession>V3ZSC2</accession>
<dbReference type="RefSeq" id="XP_009062218.1">
    <property type="nucleotide sequence ID" value="XM_009063970.1"/>
</dbReference>
<dbReference type="GeneID" id="20236394"/>
<proteinExistence type="predicted"/>
<evidence type="ECO:0000313" key="3">
    <source>
        <dbReference type="Proteomes" id="UP000030746"/>
    </source>
</evidence>
<feature type="signal peptide" evidence="1">
    <location>
        <begin position="1"/>
        <end position="25"/>
    </location>
</feature>
<feature type="chain" id="PRO_5004717999" description="Apple domain-containing protein" evidence="1">
    <location>
        <begin position="26"/>
        <end position="202"/>
    </location>
</feature>
<organism evidence="2 3">
    <name type="scientific">Lottia gigantea</name>
    <name type="common">Giant owl limpet</name>
    <dbReference type="NCBI Taxonomy" id="225164"/>
    <lineage>
        <taxon>Eukaryota</taxon>
        <taxon>Metazoa</taxon>
        <taxon>Spiralia</taxon>
        <taxon>Lophotrochozoa</taxon>
        <taxon>Mollusca</taxon>
        <taxon>Gastropoda</taxon>
        <taxon>Patellogastropoda</taxon>
        <taxon>Lottioidea</taxon>
        <taxon>Lottiidae</taxon>
        <taxon>Lottia</taxon>
    </lineage>
</organism>
<evidence type="ECO:0008006" key="4">
    <source>
        <dbReference type="Google" id="ProtNLM"/>
    </source>
</evidence>
<dbReference type="EMBL" id="KB202953">
    <property type="protein sequence ID" value="ESO87272.1"/>
    <property type="molecule type" value="Genomic_DNA"/>
</dbReference>
<evidence type="ECO:0000256" key="1">
    <source>
        <dbReference type="SAM" id="SignalP"/>
    </source>
</evidence>
<protein>
    <recommendedName>
        <fullName evidence="4">Apple domain-containing protein</fullName>
    </recommendedName>
</protein>
<reference evidence="2 3" key="1">
    <citation type="journal article" date="2013" name="Nature">
        <title>Insights into bilaterian evolution from three spiralian genomes.</title>
        <authorList>
            <person name="Simakov O."/>
            <person name="Marletaz F."/>
            <person name="Cho S.J."/>
            <person name="Edsinger-Gonzales E."/>
            <person name="Havlak P."/>
            <person name="Hellsten U."/>
            <person name="Kuo D.H."/>
            <person name="Larsson T."/>
            <person name="Lv J."/>
            <person name="Arendt D."/>
            <person name="Savage R."/>
            <person name="Osoegawa K."/>
            <person name="de Jong P."/>
            <person name="Grimwood J."/>
            <person name="Chapman J.A."/>
            <person name="Shapiro H."/>
            <person name="Aerts A."/>
            <person name="Otillar R.P."/>
            <person name="Terry A.Y."/>
            <person name="Boore J.L."/>
            <person name="Grigoriev I.V."/>
            <person name="Lindberg D.R."/>
            <person name="Seaver E.C."/>
            <person name="Weisblat D.A."/>
            <person name="Putnam N.H."/>
            <person name="Rokhsar D.S."/>
        </authorList>
    </citation>
    <scope>NUCLEOTIDE SEQUENCE [LARGE SCALE GENOMIC DNA]</scope>
</reference>
<evidence type="ECO:0000313" key="2">
    <source>
        <dbReference type="EMBL" id="ESO87272.1"/>
    </source>
</evidence>
<keyword evidence="3" id="KW-1185">Reference proteome</keyword>
<keyword evidence="1" id="KW-0732">Signal</keyword>
<dbReference type="HOGENOM" id="CLU_113469_2_0_1"/>
<dbReference type="Proteomes" id="UP000030746">
    <property type="component" value="Unassembled WGS sequence"/>
</dbReference>